<dbReference type="GO" id="GO:0008061">
    <property type="term" value="F:chitin binding"/>
    <property type="evidence" value="ECO:0007669"/>
    <property type="project" value="UniProtKB-KW"/>
</dbReference>
<feature type="domain" description="LysM" evidence="5">
    <location>
        <begin position="41"/>
        <end position="87"/>
    </location>
</feature>
<evidence type="ECO:0000256" key="3">
    <source>
        <dbReference type="ARBA" id="ARBA00044955"/>
    </source>
</evidence>
<feature type="signal peptide" evidence="4">
    <location>
        <begin position="1"/>
        <end position="18"/>
    </location>
</feature>
<dbReference type="PANTHER" id="PTHR34997:SF1">
    <property type="entry name" value="PEPTIDOGLYCAN-BINDING LYSIN DOMAIN"/>
    <property type="match status" value="1"/>
</dbReference>
<evidence type="ECO:0000256" key="1">
    <source>
        <dbReference type="ARBA" id="ARBA00022669"/>
    </source>
</evidence>
<dbReference type="Gene3D" id="3.10.350.10">
    <property type="entry name" value="LysM domain"/>
    <property type="match status" value="4"/>
</dbReference>
<dbReference type="PANTHER" id="PTHR34997">
    <property type="entry name" value="AM15"/>
    <property type="match status" value="1"/>
</dbReference>
<accession>A0A6V8R0R8</accession>
<dbReference type="Proteomes" id="UP000517252">
    <property type="component" value="Unassembled WGS sequence"/>
</dbReference>
<dbReference type="CDD" id="cd00118">
    <property type="entry name" value="LysM"/>
    <property type="match status" value="3"/>
</dbReference>
<dbReference type="OrthoDB" id="5985073at2759"/>
<feature type="domain" description="LysM" evidence="5">
    <location>
        <begin position="440"/>
        <end position="486"/>
    </location>
</feature>
<feature type="chain" id="PRO_5027824441" evidence="4">
    <location>
        <begin position="19"/>
        <end position="489"/>
    </location>
</feature>
<dbReference type="EMBL" id="BLZH01000009">
    <property type="protein sequence ID" value="GFP57666.1"/>
    <property type="molecule type" value="Genomic_DNA"/>
</dbReference>
<sequence>MIPALLFCLFAAGSGVLAALVSPRDSADGLAGTVSTRASCASYEVQSNDTCFTIASATNVTWAQLTAWNPSLSGTCSNIQSLKSVCVSNPSGSYSIPTNTNGTVGIVTTIAAIPSPTVSGTNSKCGQWALVNSGDDCSTITDQYSIDLTDFIFLNPEVWPNCTNLYLNNYYCVEAVGYISTYPGYLTTSTTSALNQTSATSLPSSNGNPLTNFTTYVWFDSTAGNPGADCWNLAFSYGQTPEELVLWNPSLANNNASDSSAISVPSGADLVGAAAATATAATSVSTSNNVYNYPCTLSANSSYCVNLVTSTIATSASAFVIVTPTPVAAGESQNCTSWFAPTPDTICANILIAFQITMAEFYTMNPSVGTDCSGLNAGTYCCVSTNPGGQLPAFTDTGSGTLSFVTTFSGWVSETTPTAKPLGVVTPSPIQTGMVNNCNKFYNIQSGDSCAAIQSSYSITFTQLYSWNPAIGSNCQYLDVGDYICVGIS</sequence>
<dbReference type="InterPro" id="IPR052210">
    <property type="entry name" value="LysM1-like"/>
</dbReference>
<feature type="domain" description="LysM" evidence="5">
    <location>
        <begin position="127"/>
        <end position="173"/>
    </location>
</feature>
<keyword evidence="1" id="KW-0147">Chitin-binding</keyword>
<keyword evidence="4" id="KW-0732">Signal</keyword>
<evidence type="ECO:0000259" key="5">
    <source>
        <dbReference type="PROSITE" id="PS51782"/>
    </source>
</evidence>
<comment type="caution">
    <text evidence="6">The sequence shown here is derived from an EMBL/GenBank/DDBJ whole genome shotgun (WGS) entry which is preliminary data.</text>
</comment>
<reference evidence="6 7" key="1">
    <citation type="submission" date="2020-07" db="EMBL/GenBank/DDBJ databases">
        <title>Trichoderma asperellum IC-1 whole genome shotgun sequence.</title>
        <authorList>
            <person name="Kanamasa S."/>
            <person name="Takahashi H."/>
        </authorList>
    </citation>
    <scope>NUCLEOTIDE SEQUENCE [LARGE SCALE GENOMIC DNA]</scope>
    <source>
        <strain evidence="6 7">IC-1</strain>
    </source>
</reference>
<organism evidence="6 7">
    <name type="scientific">Trichoderma asperellum</name>
    <name type="common">Filamentous fungus</name>
    <dbReference type="NCBI Taxonomy" id="101201"/>
    <lineage>
        <taxon>Eukaryota</taxon>
        <taxon>Fungi</taxon>
        <taxon>Dikarya</taxon>
        <taxon>Ascomycota</taxon>
        <taxon>Pezizomycotina</taxon>
        <taxon>Sordariomycetes</taxon>
        <taxon>Hypocreomycetidae</taxon>
        <taxon>Hypocreales</taxon>
        <taxon>Hypocreaceae</taxon>
        <taxon>Trichoderma</taxon>
    </lineage>
</organism>
<dbReference type="InterPro" id="IPR036779">
    <property type="entry name" value="LysM_dom_sf"/>
</dbReference>
<dbReference type="Pfam" id="PF01476">
    <property type="entry name" value="LysM"/>
    <property type="match status" value="2"/>
</dbReference>
<comment type="similarity">
    <text evidence="3">Belongs to the secreted LysM effector family.</text>
</comment>
<name>A0A6V8R0R8_TRIAP</name>
<dbReference type="SUPFAM" id="SSF54106">
    <property type="entry name" value="LysM domain"/>
    <property type="match status" value="3"/>
</dbReference>
<dbReference type="PROSITE" id="PS51782">
    <property type="entry name" value="LYSM"/>
    <property type="match status" value="3"/>
</dbReference>
<evidence type="ECO:0000313" key="7">
    <source>
        <dbReference type="Proteomes" id="UP000517252"/>
    </source>
</evidence>
<evidence type="ECO:0000256" key="2">
    <source>
        <dbReference type="ARBA" id="ARBA00023026"/>
    </source>
</evidence>
<proteinExistence type="inferred from homology"/>
<dbReference type="AlphaFoldDB" id="A0A6V8R0R8"/>
<dbReference type="SMART" id="SM00257">
    <property type="entry name" value="LysM"/>
    <property type="match status" value="3"/>
</dbReference>
<keyword evidence="2" id="KW-0843">Virulence</keyword>
<protein>
    <submittedName>
        <fullName evidence="6">LysM domain-containing protein ARB_05157</fullName>
    </submittedName>
</protein>
<evidence type="ECO:0000313" key="6">
    <source>
        <dbReference type="EMBL" id="GFP57666.1"/>
    </source>
</evidence>
<gene>
    <name evidence="6" type="ORF">TASIC1_0009000300</name>
</gene>
<evidence type="ECO:0000256" key="4">
    <source>
        <dbReference type="SAM" id="SignalP"/>
    </source>
</evidence>
<dbReference type="InterPro" id="IPR018392">
    <property type="entry name" value="LysM"/>
</dbReference>